<name>H2YQ03_CIOSA</name>
<keyword evidence="2 3" id="KW-0472">Membrane</keyword>
<evidence type="ECO:0000256" key="1">
    <source>
        <dbReference type="ARBA" id="ARBA00004370"/>
    </source>
</evidence>
<evidence type="ECO:0000313" key="6">
    <source>
        <dbReference type="Proteomes" id="UP000007875"/>
    </source>
</evidence>
<dbReference type="FunCoup" id="H2YQ03">
    <property type="interactions" value="54"/>
</dbReference>
<dbReference type="Proteomes" id="UP000007875">
    <property type="component" value="Unassembled WGS sequence"/>
</dbReference>
<dbReference type="Ensembl" id="ENSCSAVT00000007508.1">
    <property type="protein sequence ID" value="ENSCSAVP00000007411.1"/>
    <property type="gene ID" value="ENSCSAVG00000004431.1"/>
</dbReference>
<dbReference type="InterPro" id="IPR011993">
    <property type="entry name" value="PH-like_dom_sf"/>
</dbReference>
<dbReference type="AlphaFoldDB" id="H2YQ03"/>
<proteinExistence type="predicted"/>
<keyword evidence="3" id="KW-1133">Transmembrane helix</keyword>
<dbReference type="CDD" id="cd13265">
    <property type="entry name" value="PH_evt"/>
    <property type="match status" value="1"/>
</dbReference>
<evidence type="ECO:0000256" key="3">
    <source>
        <dbReference type="SAM" id="Phobius"/>
    </source>
</evidence>
<dbReference type="Gene3D" id="2.30.29.30">
    <property type="entry name" value="Pleckstrin-homology domain (PH domain)/Phosphotyrosine-binding domain (PTB)"/>
    <property type="match status" value="1"/>
</dbReference>
<dbReference type="SMART" id="SM00233">
    <property type="entry name" value="PH"/>
    <property type="match status" value="1"/>
</dbReference>
<dbReference type="InParanoid" id="H2YQ03"/>
<reference evidence="5" key="2">
    <citation type="submission" date="2025-08" db="UniProtKB">
        <authorList>
            <consortium name="Ensembl"/>
        </authorList>
    </citation>
    <scope>IDENTIFICATION</scope>
</reference>
<dbReference type="PANTHER" id="PTHR14309">
    <property type="entry name" value="EXPRESSED PROTEIN"/>
    <property type="match status" value="1"/>
</dbReference>
<dbReference type="InterPro" id="IPR039680">
    <property type="entry name" value="PLEKHB1/2"/>
</dbReference>
<protein>
    <recommendedName>
        <fullName evidence="4">PH domain-containing protein</fullName>
    </recommendedName>
</protein>
<dbReference type="Pfam" id="PF00169">
    <property type="entry name" value="PH"/>
    <property type="match status" value="1"/>
</dbReference>
<dbReference type="GO" id="GO:0016020">
    <property type="term" value="C:membrane"/>
    <property type="evidence" value="ECO:0007669"/>
    <property type="project" value="UniProtKB-SubCell"/>
</dbReference>
<dbReference type="PANTHER" id="PTHR14309:SF10">
    <property type="entry name" value="PH DOMAIN-CONTAINING PROTEIN"/>
    <property type="match status" value="1"/>
</dbReference>
<dbReference type="SUPFAM" id="SSF50729">
    <property type="entry name" value="PH domain-like"/>
    <property type="match status" value="1"/>
</dbReference>
<accession>H2YQ03</accession>
<comment type="subcellular location">
    <subcellularLocation>
        <location evidence="1">Membrane</location>
    </subcellularLocation>
</comment>
<dbReference type="GeneTree" id="ENSGT00390000013989"/>
<feature type="transmembrane region" description="Helical" evidence="3">
    <location>
        <begin position="189"/>
        <end position="209"/>
    </location>
</feature>
<dbReference type="HOGENOM" id="CLU_102020_0_0_1"/>
<evidence type="ECO:0000256" key="2">
    <source>
        <dbReference type="ARBA" id="ARBA00023136"/>
    </source>
</evidence>
<dbReference type="FunFam" id="2.30.29.30:FF:000073">
    <property type="entry name" value="Pleckstrin homology domain-containing family B member 2"/>
    <property type="match status" value="1"/>
</dbReference>
<evidence type="ECO:0000259" key="4">
    <source>
        <dbReference type="PROSITE" id="PS50003"/>
    </source>
</evidence>
<dbReference type="eggNOG" id="ENOG502RQ6P">
    <property type="taxonomic scope" value="Eukaryota"/>
</dbReference>
<feature type="domain" description="PH" evidence="4">
    <location>
        <begin position="5"/>
        <end position="111"/>
    </location>
</feature>
<organism evidence="5 6">
    <name type="scientific">Ciona savignyi</name>
    <name type="common">Pacific transparent sea squirt</name>
    <dbReference type="NCBI Taxonomy" id="51511"/>
    <lineage>
        <taxon>Eukaryota</taxon>
        <taxon>Metazoa</taxon>
        <taxon>Chordata</taxon>
        <taxon>Tunicata</taxon>
        <taxon>Ascidiacea</taxon>
        <taxon>Phlebobranchia</taxon>
        <taxon>Cionidae</taxon>
        <taxon>Ciona</taxon>
    </lineage>
</organism>
<reference evidence="5" key="3">
    <citation type="submission" date="2025-09" db="UniProtKB">
        <authorList>
            <consortium name="Ensembl"/>
        </authorList>
    </citation>
    <scope>IDENTIFICATION</scope>
</reference>
<keyword evidence="3" id="KW-0812">Transmembrane</keyword>
<reference evidence="6" key="1">
    <citation type="submission" date="2003-08" db="EMBL/GenBank/DDBJ databases">
        <authorList>
            <person name="Birren B."/>
            <person name="Nusbaum C."/>
            <person name="Abebe A."/>
            <person name="Abouelleil A."/>
            <person name="Adekoya E."/>
            <person name="Ait-zahra M."/>
            <person name="Allen N."/>
            <person name="Allen T."/>
            <person name="An P."/>
            <person name="Anderson M."/>
            <person name="Anderson S."/>
            <person name="Arachchi H."/>
            <person name="Armbruster J."/>
            <person name="Bachantsang P."/>
            <person name="Baldwin J."/>
            <person name="Barry A."/>
            <person name="Bayul T."/>
            <person name="Blitshsteyn B."/>
            <person name="Bloom T."/>
            <person name="Blye J."/>
            <person name="Boguslavskiy L."/>
            <person name="Borowsky M."/>
            <person name="Boukhgalter B."/>
            <person name="Brunache A."/>
            <person name="Butler J."/>
            <person name="Calixte N."/>
            <person name="Calvo S."/>
            <person name="Camarata J."/>
            <person name="Campo K."/>
            <person name="Chang J."/>
            <person name="Cheshatsang Y."/>
            <person name="Citroen M."/>
            <person name="Collymore A."/>
            <person name="Considine T."/>
            <person name="Cook A."/>
            <person name="Cooke P."/>
            <person name="Corum B."/>
            <person name="Cuomo C."/>
            <person name="David R."/>
            <person name="Dawoe T."/>
            <person name="Degray S."/>
            <person name="Dodge S."/>
            <person name="Dooley K."/>
            <person name="Dorje P."/>
            <person name="Dorjee K."/>
            <person name="Dorris L."/>
            <person name="Duffey N."/>
            <person name="Dupes A."/>
            <person name="Elkins T."/>
            <person name="Engels R."/>
            <person name="Erickson J."/>
            <person name="Farina A."/>
            <person name="Faro S."/>
            <person name="Ferreira P."/>
            <person name="Fischer H."/>
            <person name="Fitzgerald M."/>
            <person name="Foley K."/>
            <person name="Gage D."/>
            <person name="Galagan J."/>
            <person name="Gearin G."/>
            <person name="Gnerre S."/>
            <person name="Gnirke A."/>
            <person name="Goyette A."/>
            <person name="Graham J."/>
            <person name="Grandbois E."/>
            <person name="Gyaltsen K."/>
            <person name="Hafez N."/>
            <person name="Hagopian D."/>
            <person name="Hagos B."/>
            <person name="Hall J."/>
            <person name="Hatcher B."/>
            <person name="Heller A."/>
            <person name="Higgins H."/>
            <person name="Honan T."/>
            <person name="Horn A."/>
            <person name="Houde N."/>
            <person name="Hughes L."/>
            <person name="Hulme W."/>
            <person name="Husby E."/>
            <person name="Iliev I."/>
            <person name="Jaffe D."/>
            <person name="Jones C."/>
            <person name="Kamal M."/>
            <person name="Kamat A."/>
            <person name="Kamvysselis M."/>
            <person name="Karlsson E."/>
            <person name="Kells C."/>
            <person name="Kieu A."/>
            <person name="Kisner P."/>
            <person name="Kodira C."/>
            <person name="Kulbokas E."/>
            <person name="Labutti K."/>
            <person name="Lama D."/>
            <person name="Landers T."/>
            <person name="Leger J."/>
            <person name="Levine S."/>
            <person name="Lewis D."/>
            <person name="Lewis T."/>
            <person name="Lindblad-toh K."/>
            <person name="Liu X."/>
            <person name="Lokyitsang T."/>
            <person name="Lokyitsang Y."/>
            <person name="Lucien O."/>
            <person name="Lui A."/>
            <person name="Ma L.J."/>
            <person name="Mabbitt R."/>
            <person name="Macdonald J."/>
            <person name="Maclean C."/>
            <person name="Major J."/>
            <person name="Manning J."/>
            <person name="Marabella R."/>
            <person name="Maru K."/>
            <person name="Matthews C."/>
            <person name="Mauceli E."/>
            <person name="Mccarthy M."/>
            <person name="Mcdonough S."/>
            <person name="Mcghee T."/>
            <person name="Meldrim J."/>
            <person name="Meneus L."/>
            <person name="Mesirov J."/>
            <person name="Mihalev A."/>
            <person name="Mihova T."/>
            <person name="Mikkelsen T."/>
            <person name="Mlenga V."/>
            <person name="Moru K."/>
            <person name="Mozes J."/>
            <person name="Mulrain L."/>
            <person name="Munson G."/>
            <person name="Naylor J."/>
            <person name="Newes C."/>
            <person name="Nguyen C."/>
            <person name="Nguyen N."/>
            <person name="Nguyen T."/>
            <person name="Nicol R."/>
            <person name="Nielsen C."/>
            <person name="Nizzari M."/>
            <person name="Norbu C."/>
            <person name="Norbu N."/>
            <person name="O'donnell P."/>
            <person name="Okoawo O."/>
            <person name="O'leary S."/>
            <person name="Omotosho B."/>
            <person name="O'neill K."/>
            <person name="Osman S."/>
            <person name="Parker S."/>
            <person name="Perrin D."/>
            <person name="Phunkhang P."/>
            <person name="Piqani B."/>
            <person name="Purcell S."/>
            <person name="Rachupka T."/>
            <person name="Ramasamy U."/>
            <person name="Rameau R."/>
            <person name="Ray V."/>
            <person name="Raymond C."/>
            <person name="Retta R."/>
            <person name="Richardson S."/>
            <person name="Rise C."/>
            <person name="Rodriguez J."/>
            <person name="Rogers J."/>
            <person name="Rogov P."/>
            <person name="Rutman M."/>
            <person name="Schupbach R."/>
            <person name="Seaman C."/>
            <person name="Settipalli S."/>
            <person name="Sharpe T."/>
            <person name="Sheridan J."/>
            <person name="Sherpa N."/>
            <person name="Shi J."/>
            <person name="Smirnov S."/>
            <person name="Smith C."/>
            <person name="Sougnez C."/>
            <person name="Spencer B."/>
            <person name="Stalker J."/>
            <person name="Stange-thomann N."/>
            <person name="Stavropoulos S."/>
            <person name="Stetson K."/>
            <person name="Stone C."/>
            <person name="Stone S."/>
            <person name="Stubbs M."/>
            <person name="Talamas J."/>
            <person name="Tchuinga P."/>
            <person name="Tenzing P."/>
            <person name="Tesfaye S."/>
            <person name="Theodore J."/>
            <person name="Thoulutsang Y."/>
            <person name="Topham K."/>
            <person name="Towey S."/>
            <person name="Tsamla T."/>
            <person name="Tsomo N."/>
            <person name="Vallee D."/>
            <person name="Vassiliev H."/>
            <person name="Venkataraman V."/>
            <person name="Vinson J."/>
            <person name="Vo A."/>
            <person name="Wade C."/>
            <person name="Wang S."/>
            <person name="Wangchuk T."/>
            <person name="Wangdi T."/>
            <person name="Whittaker C."/>
            <person name="Wilkinson J."/>
            <person name="Wu Y."/>
            <person name="Wyman D."/>
            <person name="Yadav S."/>
            <person name="Yang S."/>
            <person name="Yang X."/>
            <person name="Yeager S."/>
            <person name="Yee E."/>
            <person name="Young G."/>
            <person name="Zainoun J."/>
            <person name="Zembeck L."/>
            <person name="Zimmer A."/>
            <person name="Zody M."/>
            <person name="Lander E."/>
        </authorList>
    </citation>
    <scope>NUCLEOTIDE SEQUENCE [LARGE SCALE GENOMIC DNA]</scope>
</reference>
<evidence type="ECO:0000313" key="5">
    <source>
        <dbReference type="Ensembl" id="ENSCSAVP00000007411.1"/>
    </source>
</evidence>
<dbReference type="PROSITE" id="PS50003">
    <property type="entry name" value="PH_DOMAIN"/>
    <property type="match status" value="1"/>
</dbReference>
<dbReference type="GO" id="GO:0045595">
    <property type="term" value="P:regulation of cell differentiation"/>
    <property type="evidence" value="ECO:0007669"/>
    <property type="project" value="TreeGrafter"/>
</dbReference>
<keyword evidence="6" id="KW-1185">Reference proteome</keyword>
<sequence>MTTIPTFKAGWLLRQSTVLKRWKRNWFVLYGDGNLSFYEDDSRREKHGNFNIPAEGVGLKTALECEVDPPERHNFGCLLKLISKNNNDLVICAANSDEALGWKMMLEQIRLRTSANPPQQQLRRWNSYPNVYRANYPVQRNTPVYYYPNYGPVQVCYNQCGQPYYVHPQTQVITVIRDHDPYYYRNGDLMWGMAAGAMLGAALYTPFLFF</sequence>
<dbReference type="OMA" id="RRWNSYP"/>
<dbReference type="InterPro" id="IPR001849">
    <property type="entry name" value="PH_domain"/>
</dbReference>